<feature type="transmembrane region" description="Helical" evidence="6">
    <location>
        <begin position="313"/>
        <end position="334"/>
    </location>
</feature>
<evidence type="ECO:0000256" key="1">
    <source>
        <dbReference type="ARBA" id="ARBA00004141"/>
    </source>
</evidence>
<feature type="transmembrane region" description="Helical" evidence="6">
    <location>
        <begin position="355"/>
        <end position="374"/>
    </location>
</feature>
<organism evidence="8 9">
    <name type="scientific">Cutaneotrichosporon cavernicola</name>
    <dbReference type="NCBI Taxonomy" id="279322"/>
    <lineage>
        <taxon>Eukaryota</taxon>
        <taxon>Fungi</taxon>
        <taxon>Dikarya</taxon>
        <taxon>Basidiomycota</taxon>
        <taxon>Agaricomycotina</taxon>
        <taxon>Tremellomycetes</taxon>
        <taxon>Trichosporonales</taxon>
        <taxon>Trichosporonaceae</taxon>
        <taxon>Cutaneotrichosporon</taxon>
    </lineage>
</organism>
<keyword evidence="9" id="KW-1185">Reference proteome</keyword>
<dbReference type="GO" id="GO:0015179">
    <property type="term" value="F:L-amino acid transmembrane transporter activity"/>
    <property type="evidence" value="ECO:0007669"/>
    <property type="project" value="TreeGrafter"/>
</dbReference>
<feature type="transmembrane region" description="Helical" evidence="6">
    <location>
        <begin position="156"/>
        <end position="177"/>
    </location>
</feature>
<feature type="domain" description="Amino acid transporter transmembrane" evidence="7">
    <location>
        <begin position="55"/>
        <end position="444"/>
    </location>
</feature>
<evidence type="ECO:0000256" key="2">
    <source>
        <dbReference type="ARBA" id="ARBA00008066"/>
    </source>
</evidence>
<feature type="transmembrane region" description="Helical" evidence="6">
    <location>
        <begin position="73"/>
        <end position="96"/>
    </location>
</feature>
<keyword evidence="3 6" id="KW-0812">Transmembrane</keyword>
<comment type="subcellular location">
    <subcellularLocation>
        <location evidence="1">Membrane</location>
        <topology evidence="1">Multi-pass membrane protein</topology>
    </subcellularLocation>
</comment>
<feature type="transmembrane region" description="Helical" evidence="6">
    <location>
        <begin position="426"/>
        <end position="444"/>
    </location>
</feature>
<feature type="transmembrane region" description="Helical" evidence="6">
    <location>
        <begin position="271"/>
        <end position="293"/>
    </location>
</feature>
<evidence type="ECO:0000256" key="4">
    <source>
        <dbReference type="ARBA" id="ARBA00022989"/>
    </source>
</evidence>
<feature type="transmembrane region" description="Helical" evidence="6">
    <location>
        <begin position="380"/>
        <end position="405"/>
    </location>
</feature>
<dbReference type="RefSeq" id="XP_060453428.1">
    <property type="nucleotide sequence ID" value="XM_060604187.1"/>
</dbReference>
<dbReference type="AlphaFoldDB" id="A0AA48L0Y9"/>
<comment type="similarity">
    <text evidence="2">Belongs to the amino acid/polyamine transporter 2 family.</text>
</comment>
<evidence type="ECO:0000313" key="8">
    <source>
        <dbReference type="EMBL" id="BEI88162.1"/>
    </source>
</evidence>
<dbReference type="KEGG" id="ccac:CcaHIS019_0108800"/>
<sequence length="469" mass="50133">MGKSSSDGMSPSDGQKAYQADVKVTEDQPGVIQDAVFGEITEGGPNFRGVGLGGTFVLMTKANVGLGILQIPFVFMTIGLIPGIILLVAMAILVMWTATYIQGFKLNHPQVYGYADIGEVLFGRVGREVFSAVFVINFVFVSASAIVAVSTALNAVSMHGTCTAVFIAASAVVGWMLTSIKTLGNITWLGWVGMVSILASVLTLTVAVGVNDRPAAAPQTGPWDKDFKLFESATAVGGISAITNVLYAYAATPTYWGIISEMRDPRMHNRMMAISVTLCAALYIVIGSVVYWFCGKHVSSPALGSAGVLLKRICYGLAIPALLVSLCIYAHMAAKFLFVRILQGTKHISQPTKRHWITWFGCTTTVVGVAYILGSAIPTFGAIVGLIGSLFTPQTTIIVFPLIWWHDHWRYTPKDQRSYRMLAVNVFILVAGIFFVVGGMYAAVTDLIKTGSTNGPWTCADNSGSVPAA</sequence>
<name>A0AA48L0Y9_9TREE</name>
<dbReference type="InterPro" id="IPR013057">
    <property type="entry name" value="AA_transpt_TM"/>
</dbReference>
<evidence type="ECO:0000256" key="6">
    <source>
        <dbReference type="SAM" id="Phobius"/>
    </source>
</evidence>
<dbReference type="Pfam" id="PF01490">
    <property type="entry name" value="Aa_trans"/>
    <property type="match status" value="1"/>
</dbReference>
<dbReference type="EMBL" id="AP028212">
    <property type="protein sequence ID" value="BEI88162.1"/>
    <property type="molecule type" value="Genomic_DNA"/>
</dbReference>
<proteinExistence type="inferred from homology"/>
<keyword evidence="4 6" id="KW-1133">Transmembrane helix</keyword>
<keyword evidence="5 6" id="KW-0472">Membrane</keyword>
<accession>A0AA48L0Y9</accession>
<gene>
    <name evidence="8" type="ORF">CcaverHIS019_0108800</name>
</gene>
<feature type="transmembrane region" description="Helical" evidence="6">
    <location>
        <begin position="129"/>
        <end position="150"/>
    </location>
</feature>
<dbReference type="GO" id="GO:0016020">
    <property type="term" value="C:membrane"/>
    <property type="evidence" value="ECO:0007669"/>
    <property type="project" value="UniProtKB-SubCell"/>
</dbReference>
<dbReference type="PANTHER" id="PTHR22950">
    <property type="entry name" value="AMINO ACID TRANSPORTER"/>
    <property type="match status" value="1"/>
</dbReference>
<dbReference type="Proteomes" id="UP001233271">
    <property type="component" value="Chromosome 1"/>
</dbReference>
<feature type="transmembrane region" description="Helical" evidence="6">
    <location>
        <begin position="189"/>
        <end position="210"/>
    </location>
</feature>
<feature type="transmembrane region" description="Helical" evidence="6">
    <location>
        <begin position="230"/>
        <end position="250"/>
    </location>
</feature>
<evidence type="ECO:0000256" key="3">
    <source>
        <dbReference type="ARBA" id="ARBA00022692"/>
    </source>
</evidence>
<dbReference type="GeneID" id="85492033"/>
<evidence type="ECO:0000259" key="7">
    <source>
        <dbReference type="Pfam" id="PF01490"/>
    </source>
</evidence>
<evidence type="ECO:0000256" key="5">
    <source>
        <dbReference type="ARBA" id="ARBA00023136"/>
    </source>
</evidence>
<dbReference type="PANTHER" id="PTHR22950:SF683">
    <property type="entry name" value="AMINO ACID TRANSPORTER (EUROFUNG)"/>
    <property type="match status" value="1"/>
</dbReference>
<reference evidence="8" key="1">
    <citation type="journal article" date="2023" name="BMC Genomics">
        <title>Chromosome-level genome assemblies of Cutaneotrichosporon spp. (Trichosporonales, Basidiomycota) reveal imbalanced evolution between nucleotide sequences and chromosome synteny.</title>
        <authorList>
            <person name="Kobayashi Y."/>
            <person name="Kayamori A."/>
            <person name="Aoki K."/>
            <person name="Shiwa Y."/>
            <person name="Matsutani M."/>
            <person name="Fujita N."/>
            <person name="Sugita T."/>
            <person name="Iwasaki W."/>
            <person name="Tanaka N."/>
            <person name="Takashima M."/>
        </authorList>
    </citation>
    <scope>NUCLEOTIDE SEQUENCE</scope>
    <source>
        <strain evidence="8">HIS019</strain>
    </source>
</reference>
<evidence type="ECO:0000313" key="9">
    <source>
        <dbReference type="Proteomes" id="UP001233271"/>
    </source>
</evidence>
<protein>
    <recommendedName>
        <fullName evidence="7">Amino acid transporter transmembrane domain-containing protein</fullName>
    </recommendedName>
</protein>